<dbReference type="SUPFAM" id="SSF54427">
    <property type="entry name" value="NTF2-like"/>
    <property type="match status" value="1"/>
</dbReference>
<dbReference type="InterPro" id="IPR032710">
    <property type="entry name" value="NTF2-like_dom_sf"/>
</dbReference>
<gene>
    <name evidence="1" type="ORF">BN2476_300084</name>
</gene>
<evidence type="ECO:0000313" key="1">
    <source>
        <dbReference type="EMBL" id="SIT41606.1"/>
    </source>
</evidence>
<protein>
    <recommendedName>
        <fullName evidence="3">DUF4440 domain-containing protein</fullName>
    </recommendedName>
</protein>
<comment type="caution">
    <text evidence="1">The sequence shown here is derived from an EMBL/GenBank/DDBJ whole genome shotgun (WGS) entry which is preliminary data.</text>
</comment>
<evidence type="ECO:0008006" key="3">
    <source>
        <dbReference type="Google" id="ProtNLM"/>
    </source>
</evidence>
<organism evidence="1 2">
    <name type="scientific">Paraburkholderia piptadeniae</name>
    <dbReference type="NCBI Taxonomy" id="1701573"/>
    <lineage>
        <taxon>Bacteria</taxon>
        <taxon>Pseudomonadati</taxon>
        <taxon>Pseudomonadota</taxon>
        <taxon>Betaproteobacteria</taxon>
        <taxon>Burkholderiales</taxon>
        <taxon>Burkholderiaceae</taxon>
        <taxon>Paraburkholderia</taxon>
    </lineage>
</organism>
<evidence type="ECO:0000313" key="2">
    <source>
        <dbReference type="Proteomes" id="UP000195569"/>
    </source>
</evidence>
<sequence length="120" mass="14110">MVERAIACIDSFTDAFNRRDLEGMDAHLHFRHVILSGEKLVVWEQPGQLPASFFEELEATTGWSRTIYHDRRVVLVSPRKVHLLVRYSRNRADESIITMHDNLWIVTEDNGRWGIKERSY</sequence>
<dbReference type="AlphaFoldDB" id="A0A1N7S2P6"/>
<dbReference type="Proteomes" id="UP000195569">
    <property type="component" value="Unassembled WGS sequence"/>
</dbReference>
<accession>A0A1N7S2P6</accession>
<proteinExistence type="predicted"/>
<name>A0A1N7S2P6_9BURK</name>
<keyword evidence="2" id="KW-1185">Reference proteome</keyword>
<dbReference type="EMBL" id="CYGY02000030">
    <property type="protein sequence ID" value="SIT41606.1"/>
    <property type="molecule type" value="Genomic_DNA"/>
</dbReference>
<reference evidence="1" key="1">
    <citation type="submission" date="2016-12" db="EMBL/GenBank/DDBJ databases">
        <authorList>
            <person name="Moulin L."/>
        </authorList>
    </citation>
    <scope>NUCLEOTIDE SEQUENCE [LARGE SCALE GENOMIC DNA]</scope>
    <source>
        <strain evidence="1">STM 7183</strain>
    </source>
</reference>